<protein>
    <recommendedName>
        <fullName evidence="11">Cytochrome c maturation protein CcmE</fullName>
    </recommendedName>
</protein>
<sequence length="115" mass="12850">VLKGLSTNINLFYTPTQINENLVEKGVVFRAGGMVKAGSIKRHQDSLLISFEVTDFKETLVVFYEGILPDLFSENAGVVVKGKLNDKGIFFAEEVLAKHDENYMPPEVAKMLKEE</sequence>
<evidence type="ECO:0008006" key="11">
    <source>
        <dbReference type="Google" id="ProtNLM"/>
    </source>
</evidence>
<keyword evidence="6" id="KW-0201">Cytochrome c-type biogenesis</keyword>
<evidence type="ECO:0000256" key="8">
    <source>
        <dbReference type="ARBA" id="ARBA00023004"/>
    </source>
</evidence>
<dbReference type="GO" id="GO:0020037">
    <property type="term" value="F:heme binding"/>
    <property type="evidence" value="ECO:0007669"/>
    <property type="project" value="InterPro"/>
</dbReference>
<evidence type="ECO:0000256" key="6">
    <source>
        <dbReference type="ARBA" id="ARBA00022748"/>
    </source>
</evidence>
<dbReference type="PANTHER" id="PTHR34128">
    <property type="entry name" value="CYTOCHROME C-TYPE BIOGENESIS PROTEIN CCME HOMOLOG, MITOCHONDRIAL"/>
    <property type="match status" value="1"/>
</dbReference>
<gene>
    <name evidence="10" type="ORF">METZ01_LOCUS102413</name>
</gene>
<dbReference type="InterPro" id="IPR036127">
    <property type="entry name" value="CcmE-like_sf"/>
</dbReference>
<evidence type="ECO:0000256" key="9">
    <source>
        <dbReference type="ARBA" id="ARBA00023136"/>
    </source>
</evidence>
<evidence type="ECO:0000256" key="4">
    <source>
        <dbReference type="ARBA" id="ARBA00022692"/>
    </source>
</evidence>
<keyword evidence="3" id="KW-0349">Heme</keyword>
<reference evidence="10" key="1">
    <citation type="submission" date="2018-05" db="EMBL/GenBank/DDBJ databases">
        <authorList>
            <person name="Lanie J.A."/>
            <person name="Ng W.-L."/>
            <person name="Kazmierczak K.M."/>
            <person name="Andrzejewski T.M."/>
            <person name="Davidsen T.M."/>
            <person name="Wayne K.J."/>
            <person name="Tettelin H."/>
            <person name="Glass J.I."/>
            <person name="Rusch D."/>
            <person name="Podicherti R."/>
            <person name="Tsui H.-C.T."/>
            <person name="Winkler M.E."/>
        </authorList>
    </citation>
    <scope>NUCLEOTIDE SEQUENCE</scope>
</reference>
<keyword evidence="4" id="KW-0812">Transmembrane</keyword>
<keyword evidence="7" id="KW-1133">Transmembrane helix</keyword>
<dbReference type="Pfam" id="PF03100">
    <property type="entry name" value="CcmE"/>
    <property type="match status" value="1"/>
</dbReference>
<evidence type="ECO:0000256" key="5">
    <source>
        <dbReference type="ARBA" id="ARBA00022723"/>
    </source>
</evidence>
<dbReference type="NCBIfam" id="NF009727">
    <property type="entry name" value="PRK13254.1-1"/>
    <property type="match status" value="1"/>
</dbReference>
<evidence type="ECO:0000313" key="10">
    <source>
        <dbReference type="EMBL" id="SVA49559.1"/>
    </source>
</evidence>
<dbReference type="FunFam" id="2.40.50.140:FF:000104">
    <property type="entry name" value="Cytochrome c-type biogenesis protein CcmE"/>
    <property type="match status" value="1"/>
</dbReference>
<proteinExistence type="predicted"/>
<evidence type="ECO:0000256" key="3">
    <source>
        <dbReference type="ARBA" id="ARBA00022617"/>
    </source>
</evidence>
<dbReference type="InterPro" id="IPR012340">
    <property type="entry name" value="NA-bd_OB-fold"/>
</dbReference>
<organism evidence="10">
    <name type="scientific">marine metagenome</name>
    <dbReference type="NCBI Taxonomy" id="408172"/>
    <lineage>
        <taxon>unclassified sequences</taxon>
        <taxon>metagenomes</taxon>
        <taxon>ecological metagenomes</taxon>
    </lineage>
</organism>
<evidence type="ECO:0000256" key="1">
    <source>
        <dbReference type="ARBA" id="ARBA00004533"/>
    </source>
</evidence>
<keyword evidence="9" id="KW-0472">Membrane</keyword>
<name>A0A381WAI1_9ZZZZ</name>
<comment type="subcellular location">
    <subcellularLocation>
        <location evidence="1">Cell inner membrane</location>
    </subcellularLocation>
</comment>
<dbReference type="Gene3D" id="2.40.50.140">
    <property type="entry name" value="Nucleic acid-binding proteins"/>
    <property type="match status" value="1"/>
</dbReference>
<dbReference type="GO" id="GO:0005886">
    <property type="term" value="C:plasma membrane"/>
    <property type="evidence" value="ECO:0007669"/>
    <property type="project" value="UniProtKB-SubCell"/>
</dbReference>
<dbReference type="EMBL" id="UINC01011205">
    <property type="protein sequence ID" value="SVA49559.1"/>
    <property type="molecule type" value="Genomic_DNA"/>
</dbReference>
<keyword evidence="2" id="KW-1003">Cell membrane</keyword>
<dbReference type="InterPro" id="IPR004329">
    <property type="entry name" value="CcmE"/>
</dbReference>
<keyword evidence="8" id="KW-0408">Iron</keyword>
<dbReference type="GO" id="GO:0046872">
    <property type="term" value="F:metal ion binding"/>
    <property type="evidence" value="ECO:0007669"/>
    <property type="project" value="UniProtKB-KW"/>
</dbReference>
<evidence type="ECO:0000256" key="7">
    <source>
        <dbReference type="ARBA" id="ARBA00022989"/>
    </source>
</evidence>
<dbReference type="SUPFAM" id="SSF82093">
    <property type="entry name" value="Heme chaperone CcmE"/>
    <property type="match status" value="1"/>
</dbReference>
<accession>A0A381WAI1</accession>
<evidence type="ECO:0000256" key="2">
    <source>
        <dbReference type="ARBA" id="ARBA00022475"/>
    </source>
</evidence>
<dbReference type="GO" id="GO:0017004">
    <property type="term" value="P:cytochrome complex assembly"/>
    <property type="evidence" value="ECO:0007669"/>
    <property type="project" value="UniProtKB-KW"/>
</dbReference>
<dbReference type="AlphaFoldDB" id="A0A381WAI1"/>
<dbReference type="PANTHER" id="PTHR34128:SF2">
    <property type="entry name" value="CYTOCHROME C-TYPE BIOGENESIS PROTEIN CCME HOMOLOG, MITOCHONDRIAL"/>
    <property type="match status" value="1"/>
</dbReference>
<dbReference type="GO" id="GO:0017003">
    <property type="term" value="P:protein-heme linkage"/>
    <property type="evidence" value="ECO:0007669"/>
    <property type="project" value="InterPro"/>
</dbReference>
<keyword evidence="5" id="KW-0479">Metal-binding</keyword>
<feature type="non-terminal residue" evidence="10">
    <location>
        <position position="1"/>
    </location>
</feature>